<comment type="similarity">
    <text evidence="2 4">Belongs to the peptidase M16 family.</text>
</comment>
<keyword evidence="3" id="KW-0645">Protease</keyword>
<dbReference type="InterPro" id="IPR007863">
    <property type="entry name" value="Peptidase_M16_C"/>
</dbReference>
<comment type="cofactor">
    <cofactor evidence="1">
        <name>Zn(2+)</name>
        <dbReference type="ChEBI" id="CHEBI:29105"/>
    </cofactor>
</comment>
<dbReference type="InterPro" id="IPR050361">
    <property type="entry name" value="MPP/UQCRC_Complex"/>
</dbReference>
<proteinExistence type="inferred from homology"/>
<dbReference type="Pfam" id="PF05193">
    <property type="entry name" value="Peptidase_M16_C"/>
    <property type="match status" value="1"/>
</dbReference>
<dbReference type="Pfam" id="PF00675">
    <property type="entry name" value="Peptidase_M16"/>
    <property type="match status" value="1"/>
</dbReference>
<evidence type="ECO:0000256" key="1">
    <source>
        <dbReference type="ARBA" id="ARBA00001947"/>
    </source>
</evidence>
<dbReference type="Proteomes" id="UP001320831">
    <property type="component" value="Unassembled WGS sequence"/>
</dbReference>
<sequence length="430" mass="47369">MNVEVSRLSNGLTVATETLPHLESVALGVWVKSGSRNESENEHGIAHLLEHMAFKGTGKRSALQIATDIEDVGGEINAATSVETTAFYARVLNDDLPLAIDILADILTDSKFDPAELEREQHVILQEIGAAHDTPDDAVFDRFTETAFRHQAVGRSILGTPDTVESFTSPQLHGFLERQYGAERMVVVAAGGVKHDDFVRQVEERLGAYREKTEAVAPQYAHYVGGDYREHRELMDAQIILGFEGRAYHVRDFYASQVLSMILGGGMSSRLFQEVREQRGLCYSVYAFHWGFSDTGIFGVHAATGRSDIEELIPVILGELQKAGERIDQAELDRARAQYRAGLMMSRESPASRASQIARQLLLYGRPISMEELMDRLSGLTVERLADLSARLFSSKPTVTAIGPVGALAPFGSIQDTLNAPRPMLRKLAV</sequence>
<organism evidence="7 8">
    <name type="scientific">Chelativorans salis</name>
    <dbReference type="NCBI Taxonomy" id="2978478"/>
    <lineage>
        <taxon>Bacteria</taxon>
        <taxon>Pseudomonadati</taxon>
        <taxon>Pseudomonadota</taxon>
        <taxon>Alphaproteobacteria</taxon>
        <taxon>Hyphomicrobiales</taxon>
        <taxon>Phyllobacteriaceae</taxon>
        <taxon>Chelativorans</taxon>
    </lineage>
</organism>
<evidence type="ECO:0000256" key="2">
    <source>
        <dbReference type="ARBA" id="ARBA00007261"/>
    </source>
</evidence>
<comment type="caution">
    <text evidence="7">The sequence shown here is derived from an EMBL/GenBank/DDBJ whole genome shotgun (WGS) entry which is preliminary data.</text>
</comment>
<evidence type="ECO:0000313" key="7">
    <source>
        <dbReference type="EMBL" id="MCT7373553.1"/>
    </source>
</evidence>
<dbReference type="Gene3D" id="3.30.830.10">
    <property type="entry name" value="Metalloenzyme, LuxS/M16 peptidase-like"/>
    <property type="match status" value="2"/>
</dbReference>
<evidence type="ECO:0000256" key="3">
    <source>
        <dbReference type="ARBA" id="ARBA00023049"/>
    </source>
</evidence>
<keyword evidence="8" id="KW-1185">Reference proteome</keyword>
<gene>
    <name evidence="7" type="ORF">N5A92_00635</name>
</gene>
<evidence type="ECO:0000256" key="4">
    <source>
        <dbReference type="RuleBase" id="RU004447"/>
    </source>
</evidence>
<dbReference type="PANTHER" id="PTHR11851:SF49">
    <property type="entry name" value="MITOCHONDRIAL-PROCESSING PEPTIDASE SUBUNIT ALPHA"/>
    <property type="match status" value="1"/>
</dbReference>
<dbReference type="InterPro" id="IPR011765">
    <property type="entry name" value="Pept_M16_N"/>
</dbReference>
<keyword evidence="3" id="KW-0378">Hydrolase</keyword>
<dbReference type="InterPro" id="IPR011249">
    <property type="entry name" value="Metalloenz_LuxS/M16"/>
</dbReference>
<dbReference type="PANTHER" id="PTHR11851">
    <property type="entry name" value="METALLOPROTEASE"/>
    <property type="match status" value="1"/>
</dbReference>
<dbReference type="EMBL" id="JAOCZP010000001">
    <property type="protein sequence ID" value="MCT7373553.1"/>
    <property type="molecule type" value="Genomic_DNA"/>
</dbReference>
<feature type="domain" description="Peptidase M16 C-terminal" evidence="6">
    <location>
        <begin position="166"/>
        <end position="339"/>
    </location>
</feature>
<protein>
    <submittedName>
        <fullName evidence="7">Insulinase family protein</fullName>
    </submittedName>
</protein>
<feature type="domain" description="Peptidase M16 N-terminal" evidence="5">
    <location>
        <begin position="14"/>
        <end position="160"/>
    </location>
</feature>
<evidence type="ECO:0000313" key="8">
    <source>
        <dbReference type="Proteomes" id="UP001320831"/>
    </source>
</evidence>
<dbReference type="InterPro" id="IPR001431">
    <property type="entry name" value="Pept_M16_Zn_BS"/>
</dbReference>
<dbReference type="PROSITE" id="PS00143">
    <property type="entry name" value="INSULINASE"/>
    <property type="match status" value="1"/>
</dbReference>
<name>A0ABT2LGN8_9HYPH</name>
<reference evidence="7 8" key="1">
    <citation type="submission" date="2022-09" db="EMBL/GenBank/DDBJ databases">
        <title>Chelativorans salina sp. nov., a novel slightly halophilic bacterium isolated from a saline lake sediment enrichment.</title>
        <authorList>
            <person name="Gao L."/>
            <person name="Fang B.-Z."/>
            <person name="Li W.-J."/>
        </authorList>
    </citation>
    <scope>NUCLEOTIDE SEQUENCE [LARGE SCALE GENOMIC DNA]</scope>
    <source>
        <strain evidence="7 8">EGI FJ00035</strain>
    </source>
</reference>
<dbReference type="RefSeq" id="WP_260899873.1">
    <property type="nucleotide sequence ID" value="NZ_JAOCZP010000001.1"/>
</dbReference>
<dbReference type="SUPFAM" id="SSF63411">
    <property type="entry name" value="LuxS/MPP-like metallohydrolase"/>
    <property type="match status" value="2"/>
</dbReference>
<evidence type="ECO:0000259" key="5">
    <source>
        <dbReference type="Pfam" id="PF00675"/>
    </source>
</evidence>
<evidence type="ECO:0000259" key="6">
    <source>
        <dbReference type="Pfam" id="PF05193"/>
    </source>
</evidence>
<keyword evidence="3" id="KW-0482">Metalloprotease</keyword>
<accession>A0ABT2LGN8</accession>